<comment type="caution">
    <text evidence="1">The sequence shown here is derived from an EMBL/GenBank/DDBJ whole genome shotgun (WGS) entry which is preliminary data.</text>
</comment>
<dbReference type="Pfam" id="PF13177">
    <property type="entry name" value="DNA_pol3_delta2"/>
    <property type="match status" value="1"/>
</dbReference>
<keyword evidence="2" id="KW-1185">Reference proteome</keyword>
<proteinExistence type="predicted"/>
<dbReference type="EMBL" id="AXCV01000193">
    <property type="protein sequence ID" value="KGO31828.1"/>
    <property type="molecule type" value="Genomic_DNA"/>
</dbReference>
<dbReference type="Proteomes" id="UP000030023">
    <property type="component" value="Unassembled WGS sequence"/>
</dbReference>
<dbReference type="InterPro" id="IPR027417">
    <property type="entry name" value="P-loop_NTPase"/>
</dbReference>
<reference evidence="1 2" key="1">
    <citation type="journal article" date="2014" name="Antonie Van Leeuwenhoek">
        <title>Oenococcus alcoholitolerans sp. nov., a lactic acid bacteria isolated from cachaca and ethanol fermentation processes.</title>
        <authorList>
            <person name="Badotti F."/>
            <person name="Moreira A.P."/>
            <person name="Tonon L.A."/>
            <person name="de Lucena B.T."/>
            <person name="Gomes Fde C."/>
            <person name="Kruger R."/>
            <person name="Thompson C.C."/>
            <person name="de Morais M.A.Jr."/>
            <person name="Rosa C.A."/>
            <person name="Thompson F.L."/>
        </authorList>
    </citation>
    <scope>NUCLEOTIDE SEQUENCE [LARGE SCALE GENOMIC DNA]</scope>
    <source>
        <strain evidence="1 2">UFRJ-M7.2.18</strain>
    </source>
</reference>
<dbReference type="Gene3D" id="3.40.50.300">
    <property type="entry name" value="P-loop containing nucleotide triphosphate hydrolases"/>
    <property type="match status" value="1"/>
</dbReference>
<evidence type="ECO:0000313" key="1">
    <source>
        <dbReference type="EMBL" id="KGO31828.1"/>
    </source>
</evidence>
<organism evidence="1 2">
    <name type="scientific">Oenococcus alcoholitolerans</name>
    <dbReference type="NCBI Taxonomy" id="931074"/>
    <lineage>
        <taxon>Bacteria</taxon>
        <taxon>Bacillati</taxon>
        <taxon>Bacillota</taxon>
        <taxon>Bacilli</taxon>
        <taxon>Lactobacillales</taxon>
        <taxon>Lactobacillaceae</taxon>
        <taxon>Oenococcus</taxon>
    </lineage>
</organism>
<dbReference type="SUPFAM" id="SSF52540">
    <property type="entry name" value="P-loop containing nucleoside triphosphate hydrolases"/>
    <property type="match status" value="1"/>
</dbReference>
<gene>
    <name evidence="1" type="ORF">Q757_04775</name>
</gene>
<sequence length="237" mass="27391">MVQPDQNKKSISIEQTRQLKDLFFQRSDKPRIALIFKADQMTEPAANSILKFIEEPFENQYNFLTAKSVNQILPTILSRVQQVKVASRSGDRIKETLSLKGCDSRSADFLAELSQAQWPSEDLIEPTFAKELYQLSHKWIDLIFDKNPLAFPFVQTELTDIITDKNKLSIFFAAIENILSKKLAGRPDLKHARVLEKWLLYRNQAKYNLSHQLLLEDFSLSALNILERDDGTKEFSR</sequence>
<evidence type="ECO:0008006" key="3">
    <source>
        <dbReference type="Google" id="ProtNLM"/>
    </source>
</evidence>
<evidence type="ECO:0000313" key="2">
    <source>
        <dbReference type="Proteomes" id="UP000030023"/>
    </source>
</evidence>
<protein>
    <recommendedName>
        <fullName evidence="3">DNA polymerase III subunit delta</fullName>
    </recommendedName>
</protein>
<name>A0ABR4XR19_9LACO</name>
<accession>A0ABR4XR19</accession>